<evidence type="ECO:0000313" key="12">
    <source>
        <dbReference type="EMBL" id="UYV60679.1"/>
    </source>
</evidence>
<organism evidence="12 13">
    <name type="scientific">Cordylochernes scorpioides</name>
    <dbReference type="NCBI Taxonomy" id="51811"/>
    <lineage>
        <taxon>Eukaryota</taxon>
        <taxon>Metazoa</taxon>
        <taxon>Ecdysozoa</taxon>
        <taxon>Arthropoda</taxon>
        <taxon>Chelicerata</taxon>
        <taxon>Arachnida</taxon>
        <taxon>Pseudoscorpiones</taxon>
        <taxon>Cheliferoidea</taxon>
        <taxon>Chernetidae</taxon>
        <taxon>Cordylochernes</taxon>
    </lineage>
</organism>
<feature type="repeat" description="Solcar" evidence="11">
    <location>
        <begin position="112"/>
        <end position="198"/>
    </location>
</feature>
<dbReference type="InterPro" id="IPR030847">
    <property type="entry name" value="Hem25/SLC25A38"/>
</dbReference>
<comment type="function">
    <text evidence="10">Mitochondrial glycine transporter that imports glycine into the mitochondrial matrix. Plays an important role in providing glycine for the first enzymatic step in heme biosynthesis, the condensation of glycine with succinyl-CoA to produce 5-aminolevulinate (ALA) in the miochondrial matrix.</text>
</comment>
<evidence type="ECO:0000256" key="11">
    <source>
        <dbReference type="PROSITE-ProRule" id="PRU00282"/>
    </source>
</evidence>
<dbReference type="PANTHER" id="PTHR46181">
    <property type="entry name" value="MITOCHONDRIAL GLYCINE TRANSPORTER"/>
    <property type="match status" value="1"/>
</dbReference>
<dbReference type="HAMAP" id="MF_03064">
    <property type="entry name" value="SLC25A38"/>
    <property type="match status" value="1"/>
</dbReference>
<evidence type="ECO:0000256" key="8">
    <source>
        <dbReference type="ARBA" id="ARBA00023136"/>
    </source>
</evidence>
<evidence type="ECO:0000256" key="2">
    <source>
        <dbReference type="ARBA" id="ARBA00022448"/>
    </source>
</evidence>
<keyword evidence="5 10" id="KW-0999">Mitochondrion inner membrane</keyword>
<sequence>MKLTDDNLLVFTVTAKEELGEDDDATVTQRLPSLREARTAAETVLLFLEHSKRATSDDVNLSADLLRRVYAISEGEKTQVVITDFFKKMVPKCKKKVQLLSHIVANDKWLQWPLMKSFLAGAFSGTCSTLLFQPLDLVKTRIQNPTGYDQASWHGDTHVQCNQKRKFQGLWRGTIPSITRCVPGMGLYFSTLSFIESNLSPEEKPSPIKAMCYGFMARTFACTTLLPVTVIKTRFESGSYGYGSVSQALRVIYLNEGRRGLFSGLVPTLVRDVPFSGLYLLFYTQTKLLVPNEWRTNCQLPVVNLGCGLLAGGMASLATHPADVVKTRMQLCPGSSLSGTLTSVYHEHGVGGFFRGLAPRLVRRTMMTAMAWTIYEQNIDVGVSVHPKALLKEMGRHDITFTADNAKDHYGGRKFRVHHDRSYRSFISVEFDAFKNEN</sequence>
<feature type="repeat" description="Solcar" evidence="11">
    <location>
        <begin position="205"/>
        <end position="289"/>
    </location>
</feature>
<comment type="subcellular location">
    <subcellularLocation>
        <location evidence="1">Membrane</location>
        <topology evidence="1">Multi-pass membrane protein</topology>
    </subcellularLocation>
    <subcellularLocation>
        <location evidence="10">Mitochondrion inner membrane</location>
        <topology evidence="10">Multi-pass membrane protein</topology>
    </subcellularLocation>
</comment>
<evidence type="ECO:0000256" key="7">
    <source>
        <dbReference type="ARBA" id="ARBA00023128"/>
    </source>
</evidence>
<name>A0ABY6JVX1_9ARAC</name>
<evidence type="ECO:0000256" key="6">
    <source>
        <dbReference type="ARBA" id="ARBA00022989"/>
    </source>
</evidence>
<feature type="repeat" description="Solcar" evidence="11">
    <location>
        <begin position="299"/>
        <end position="381"/>
    </location>
</feature>
<evidence type="ECO:0000256" key="1">
    <source>
        <dbReference type="ARBA" id="ARBA00004141"/>
    </source>
</evidence>
<evidence type="ECO:0000313" key="13">
    <source>
        <dbReference type="Proteomes" id="UP001235939"/>
    </source>
</evidence>
<protein>
    <recommendedName>
        <fullName evidence="10">Mitochondrial glycine transporter</fullName>
    </recommendedName>
    <alternativeName>
        <fullName evidence="10">Solute carrier family 25 member 38 homolog</fullName>
    </alternativeName>
</protein>
<dbReference type="Proteomes" id="UP001235939">
    <property type="component" value="Chromosome 01"/>
</dbReference>
<keyword evidence="13" id="KW-1185">Reference proteome</keyword>
<evidence type="ECO:0000256" key="4">
    <source>
        <dbReference type="ARBA" id="ARBA00022737"/>
    </source>
</evidence>
<accession>A0ABY6JVX1</accession>
<evidence type="ECO:0000256" key="10">
    <source>
        <dbReference type="HAMAP-Rule" id="MF_03064"/>
    </source>
</evidence>
<dbReference type="Gene3D" id="1.50.40.10">
    <property type="entry name" value="Mitochondrial carrier domain"/>
    <property type="match status" value="1"/>
</dbReference>
<keyword evidence="6 10" id="KW-1133">Transmembrane helix</keyword>
<comment type="similarity">
    <text evidence="10">Belongs to the mitochondrial carrier (TC 2.A.29) family. SLC25A38 subfamily.</text>
</comment>
<proteinExistence type="inferred from homology"/>
<keyword evidence="3 10" id="KW-0812">Transmembrane</keyword>
<dbReference type="InterPro" id="IPR018108">
    <property type="entry name" value="MCP_transmembrane"/>
</dbReference>
<gene>
    <name evidence="12" type="ORF">LAZ67_1001868</name>
</gene>
<dbReference type="PRINTS" id="PR00926">
    <property type="entry name" value="MITOCARRIER"/>
</dbReference>
<comment type="catalytic activity">
    <reaction evidence="9 10">
        <text>glycine(in) = glycine(out)</text>
        <dbReference type="Rhea" id="RHEA:70715"/>
        <dbReference type="ChEBI" id="CHEBI:57305"/>
    </reaction>
</comment>
<dbReference type="PROSITE" id="PS50920">
    <property type="entry name" value="SOLCAR"/>
    <property type="match status" value="3"/>
</dbReference>
<dbReference type="EMBL" id="CP092863">
    <property type="protein sequence ID" value="UYV60679.1"/>
    <property type="molecule type" value="Genomic_DNA"/>
</dbReference>
<evidence type="ECO:0000256" key="9">
    <source>
        <dbReference type="ARBA" id="ARBA00034060"/>
    </source>
</evidence>
<keyword evidence="8 10" id="KW-0472">Membrane</keyword>
<evidence type="ECO:0000256" key="5">
    <source>
        <dbReference type="ARBA" id="ARBA00022792"/>
    </source>
</evidence>
<keyword evidence="2 10" id="KW-0813">Transport</keyword>
<dbReference type="Pfam" id="PF00153">
    <property type="entry name" value="Mito_carr"/>
    <property type="match status" value="3"/>
</dbReference>
<reference evidence="12 13" key="1">
    <citation type="submission" date="2022-01" db="EMBL/GenBank/DDBJ databases">
        <title>A chromosomal length assembly of Cordylochernes scorpioides.</title>
        <authorList>
            <person name="Zeh D."/>
            <person name="Zeh J."/>
        </authorList>
    </citation>
    <scope>NUCLEOTIDE SEQUENCE [LARGE SCALE GENOMIC DNA]</scope>
    <source>
        <strain evidence="12">IN4F17</strain>
        <tissue evidence="12">Whole Body</tissue>
    </source>
</reference>
<dbReference type="PANTHER" id="PTHR46181:SF3">
    <property type="entry name" value="MITOCHONDRIAL GLYCINE TRANSPORTER"/>
    <property type="match status" value="1"/>
</dbReference>
<dbReference type="InterPro" id="IPR023395">
    <property type="entry name" value="MCP_dom_sf"/>
</dbReference>
<dbReference type="InterPro" id="IPR002067">
    <property type="entry name" value="MCP"/>
</dbReference>
<keyword evidence="4 10" id="KW-0677">Repeat</keyword>
<evidence type="ECO:0000256" key="3">
    <source>
        <dbReference type="ARBA" id="ARBA00022692"/>
    </source>
</evidence>
<dbReference type="SUPFAM" id="SSF103506">
    <property type="entry name" value="Mitochondrial carrier"/>
    <property type="match status" value="1"/>
</dbReference>
<keyword evidence="7 10" id="KW-0496">Mitochondrion</keyword>